<evidence type="ECO:0000256" key="1">
    <source>
        <dbReference type="SAM" id="MobiDB-lite"/>
    </source>
</evidence>
<dbReference type="AlphaFoldDB" id="A0AAF0SZJ7"/>
<dbReference type="GeneID" id="39864888"/>
<evidence type="ECO:0000313" key="4">
    <source>
        <dbReference type="Proteomes" id="UP001224926"/>
    </source>
</evidence>
<dbReference type="EMBL" id="CP101873">
    <property type="protein sequence ID" value="WMT08416.1"/>
    <property type="molecule type" value="Genomic_DNA"/>
</dbReference>
<dbReference type="GeneID" id="84216418"/>
<name>A0AAF0SZJ7_9EURY</name>
<dbReference type="Proteomes" id="UP001224926">
    <property type="component" value="Chromosome"/>
</dbReference>
<gene>
    <name evidence="3" type="ORF">NP511_02005</name>
    <name evidence="2" type="ORF">NP511_20720</name>
</gene>
<evidence type="ECO:0000313" key="3">
    <source>
        <dbReference type="EMBL" id="WMT08416.1"/>
    </source>
</evidence>
<organism evidence="3 4">
    <name type="scientific">Natrinema thermotolerans</name>
    <dbReference type="NCBI Taxonomy" id="121872"/>
    <lineage>
        <taxon>Archaea</taxon>
        <taxon>Methanobacteriati</taxon>
        <taxon>Methanobacteriota</taxon>
        <taxon>Stenosarchaea group</taxon>
        <taxon>Halobacteria</taxon>
        <taxon>Halobacteriales</taxon>
        <taxon>Natrialbaceae</taxon>
        <taxon>Natrinema</taxon>
    </lineage>
</organism>
<proteinExistence type="predicted"/>
<protein>
    <submittedName>
        <fullName evidence="3">Uncharacterized protein</fullName>
    </submittedName>
</protein>
<evidence type="ECO:0000313" key="2">
    <source>
        <dbReference type="EMBL" id="WMT07784.1"/>
    </source>
</evidence>
<keyword evidence="4" id="KW-1185">Reference proteome</keyword>
<dbReference type="EMBL" id="CP101873">
    <property type="protein sequence ID" value="WMT07784.1"/>
    <property type="molecule type" value="Genomic_DNA"/>
</dbReference>
<accession>A0AAF0SZJ7</accession>
<reference evidence="3 4" key="1">
    <citation type="submission" date="2022-07" db="EMBL/GenBank/DDBJ databases">
        <title>Two temperate virus in Haloterrigena jeotgali A29.</title>
        <authorList>
            <person name="Deng X."/>
        </authorList>
    </citation>
    <scope>NUCLEOTIDE SEQUENCE [LARGE SCALE GENOMIC DNA]</scope>
    <source>
        <strain evidence="3 4">A29</strain>
    </source>
</reference>
<feature type="region of interest" description="Disordered" evidence="1">
    <location>
        <begin position="24"/>
        <end position="61"/>
    </location>
</feature>
<dbReference type="RefSeq" id="WP_049964197.1">
    <property type="nucleotide sequence ID" value="NZ_CP101873.1"/>
</dbReference>
<sequence length="126" mass="13821">MEPKDPDAPIDPYSEYDLYDVINGDLPAGKSTEYEGPHLISSGPSVTVQPDGHAGSVDTIDPEDYDDVLELVDELNGLVLEWRELSINGTDEDLIEWAGPWVTSDESKADDDHWLVVPEDIPEAGV</sequence>